<comment type="similarity">
    <text evidence="2 7">Belongs to the sodium:solute symporter (SSF) (TC 2.A.21) family.</text>
</comment>
<feature type="transmembrane region" description="Helical" evidence="9">
    <location>
        <begin position="560"/>
        <end position="577"/>
    </location>
</feature>
<feature type="transmembrane region" description="Helical" evidence="9">
    <location>
        <begin position="614"/>
        <end position="632"/>
    </location>
</feature>
<comment type="subcellular location">
    <subcellularLocation>
        <location evidence="1">Membrane</location>
        <topology evidence="1">Multi-pass membrane protein</topology>
    </subcellularLocation>
</comment>
<gene>
    <name evidence="10" type="ORF">HH212_10655</name>
</gene>
<evidence type="ECO:0000256" key="8">
    <source>
        <dbReference type="SAM" id="MobiDB-lite"/>
    </source>
</evidence>
<keyword evidence="5 9" id="KW-1133">Transmembrane helix</keyword>
<feature type="transmembrane region" description="Helical" evidence="9">
    <location>
        <begin position="202"/>
        <end position="224"/>
    </location>
</feature>
<feature type="transmembrane region" description="Helical" evidence="9">
    <location>
        <begin position="92"/>
        <end position="113"/>
    </location>
</feature>
<feature type="transmembrane region" description="Helical" evidence="9">
    <location>
        <begin position="23"/>
        <end position="41"/>
    </location>
</feature>
<feature type="transmembrane region" description="Helical" evidence="9">
    <location>
        <begin position="120"/>
        <end position="140"/>
    </location>
</feature>
<reference evidence="10 11" key="1">
    <citation type="submission" date="2020-04" db="EMBL/GenBank/DDBJ databases">
        <title>Genome sequencing of novel species.</title>
        <authorList>
            <person name="Heo J."/>
            <person name="Kim S.-J."/>
            <person name="Kim J.-S."/>
            <person name="Hong S.-B."/>
            <person name="Kwon S.-W."/>
        </authorList>
    </citation>
    <scope>NUCLEOTIDE SEQUENCE [LARGE SCALE GENOMIC DNA]</scope>
    <source>
        <strain evidence="10 11">GN2-R2</strain>
    </source>
</reference>
<feature type="transmembrane region" description="Helical" evidence="9">
    <location>
        <begin position="230"/>
        <end position="249"/>
    </location>
</feature>
<dbReference type="NCBIfam" id="TIGR03648">
    <property type="entry name" value="Na_symport_lg"/>
    <property type="match status" value="1"/>
</dbReference>
<dbReference type="GO" id="GO:0022857">
    <property type="term" value="F:transmembrane transporter activity"/>
    <property type="evidence" value="ECO:0007669"/>
    <property type="project" value="InterPro"/>
</dbReference>
<organism evidence="10 11">
    <name type="scientific">Massilia forsythiae</name>
    <dbReference type="NCBI Taxonomy" id="2728020"/>
    <lineage>
        <taxon>Bacteria</taxon>
        <taxon>Pseudomonadati</taxon>
        <taxon>Pseudomonadota</taxon>
        <taxon>Betaproteobacteria</taxon>
        <taxon>Burkholderiales</taxon>
        <taxon>Oxalobacteraceae</taxon>
        <taxon>Telluria group</taxon>
        <taxon>Massilia</taxon>
    </lineage>
</organism>
<dbReference type="KEGG" id="mfy:HH212_10655"/>
<dbReference type="Pfam" id="PF00474">
    <property type="entry name" value="SSF"/>
    <property type="match status" value="2"/>
</dbReference>
<accession>A0A7Z2VWA2</accession>
<keyword evidence="11" id="KW-1185">Reference proteome</keyword>
<sequence>MNAPAPIGTREKTQRYFRRLTRYYLWFTACFGLFLAALAILEKEGMPRQWIGHLYMFATIILYATIGVVSRTSNVSEYYVAGRRVPALFNGMATAADWISAASFISLAGTLYLHGFDALAYVMGWTGGYCLVALLIAPYLRRFAQYTIPDFLAARYGGGSGNRGTAVRALAVAATIVVSFTYVVAQIYAVGLIASRFTGVDFSVGIFLGLASILVCSFLGGMRAITWTQVAQYIIILIAFLIPTMWLSVKFAGNPVPQVAYGSVLPKLAQREAQLARDPREQAVRARFQARADADAARLAQLPHSWETGKVEAQHRLDAARAGNASLGEIRNAERALLSYPRTADEAARTWTEQRAANLARAQPPEPHAEPFPGKTREESDIRRNNFLALVFCLMFGTAALPHILMRAYTTPSVHETRVSVFWALFFILLIYLTMPALAVLAKYDIYTAVVGTDYASLPTWVSYWANVDKANPLISIVDINGDGVVQLAEIAIDGDVLTLATPEIGGLPYVISGLVAAGGLAAALSTADGLLLAISNALSHDIYFKIVDPGASTQKRVTISKLLLLAVAFIAAYVASQKPADILSLVGAAFSLAGSTLFPALVAGVFWKRANHAGALAGMAAGFLVCLYYMLHTNPILGGSLDGAWFHIAPISAGVFGVPAGMAVLVAVSLLTAPPPRASAGLVEHIRAPE</sequence>
<dbReference type="InterPro" id="IPR019899">
    <property type="entry name" value="Na/solute_symporter_VC_2705"/>
</dbReference>
<evidence type="ECO:0000313" key="10">
    <source>
        <dbReference type="EMBL" id="QJE00426.1"/>
    </source>
</evidence>
<evidence type="ECO:0000256" key="6">
    <source>
        <dbReference type="ARBA" id="ARBA00023136"/>
    </source>
</evidence>
<feature type="transmembrane region" description="Helical" evidence="9">
    <location>
        <begin position="169"/>
        <end position="190"/>
    </location>
</feature>
<evidence type="ECO:0000256" key="2">
    <source>
        <dbReference type="ARBA" id="ARBA00006434"/>
    </source>
</evidence>
<dbReference type="PANTHER" id="PTHR48086">
    <property type="entry name" value="SODIUM/PROLINE SYMPORTER-RELATED"/>
    <property type="match status" value="1"/>
</dbReference>
<evidence type="ECO:0000256" key="4">
    <source>
        <dbReference type="ARBA" id="ARBA00022692"/>
    </source>
</evidence>
<dbReference type="GO" id="GO:0005886">
    <property type="term" value="C:plasma membrane"/>
    <property type="evidence" value="ECO:0007669"/>
    <property type="project" value="TreeGrafter"/>
</dbReference>
<evidence type="ECO:0000256" key="9">
    <source>
        <dbReference type="SAM" id="Phobius"/>
    </source>
</evidence>
<dbReference type="CDD" id="cd11480">
    <property type="entry name" value="SLC5sbd_u4"/>
    <property type="match status" value="1"/>
</dbReference>
<evidence type="ECO:0000256" key="1">
    <source>
        <dbReference type="ARBA" id="ARBA00004141"/>
    </source>
</evidence>
<dbReference type="InterPro" id="IPR038377">
    <property type="entry name" value="Na/Glc_symporter_sf"/>
</dbReference>
<keyword evidence="3" id="KW-0813">Transport</keyword>
<evidence type="ECO:0000256" key="3">
    <source>
        <dbReference type="ARBA" id="ARBA00022448"/>
    </source>
</evidence>
<dbReference type="AlphaFoldDB" id="A0A7Z2VWA2"/>
<feature type="transmembrane region" description="Helical" evidence="9">
    <location>
        <begin position="652"/>
        <end position="672"/>
    </location>
</feature>
<name>A0A7Z2VWA2_9BURK</name>
<keyword evidence="6 9" id="KW-0472">Membrane</keyword>
<feature type="transmembrane region" description="Helical" evidence="9">
    <location>
        <begin position="421"/>
        <end position="442"/>
    </location>
</feature>
<evidence type="ECO:0000256" key="5">
    <source>
        <dbReference type="ARBA" id="ARBA00022989"/>
    </source>
</evidence>
<dbReference type="Gene3D" id="1.20.1730.10">
    <property type="entry name" value="Sodium/glucose cotransporter"/>
    <property type="match status" value="1"/>
</dbReference>
<proteinExistence type="inferred from homology"/>
<dbReference type="InterPro" id="IPR001734">
    <property type="entry name" value="Na/solute_symporter"/>
</dbReference>
<keyword evidence="4 9" id="KW-0812">Transmembrane</keyword>
<protein>
    <submittedName>
        <fullName evidence="10">Cation acetate symporter</fullName>
    </submittedName>
</protein>
<dbReference type="EMBL" id="CP051685">
    <property type="protein sequence ID" value="QJE00426.1"/>
    <property type="molecule type" value="Genomic_DNA"/>
</dbReference>
<dbReference type="PROSITE" id="PS50283">
    <property type="entry name" value="NA_SOLUT_SYMP_3"/>
    <property type="match status" value="1"/>
</dbReference>
<feature type="transmembrane region" description="Helical" evidence="9">
    <location>
        <begin position="387"/>
        <end position="409"/>
    </location>
</feature>
<feature type="transmembrane region" description="Helical" evidence="9">
    <location>
        <begin position="53"/>
        <end position="72"/>
    </location>
</feature>
<evidence type="ECO:0000256" key="7">
    <source>
        <dbReference type="RuleBase" id="RU362091"/>
    </source>
</evidence>
<dbReference type="InterPro" id="IPR050277">
    <property type="entry name" value="Sodium:Solute_Symporter"/>
</dbReference>
<dbReference type="PANTHER" id="PTHR48086:SF5">
    <property type="entry name" value="NA(+):SOLUTE SYMPORTER (SSF FAMILY)"/>
    <property type="match status" value="1"/>
</dbReference>
<feature type="region of interest" description="Disordered" evidence="8">
    <location>
        <begin position="357"/>
        <end position="378"/>
    </location>
</feature>
<feature type="transmembrane region" description="Helical" evidence="9">
    <location>
        <begin position="583"/>
        <end position="607"/>
    </location>
</feature>
<dbReference type="Proteomes" id="UP000502415">
    <property type="component" value="Chromosome"/>
</dbReference>
<evidence type="ECO:0000313" key="11">
    <source>
        <dbReference type="Proteomes" id="UP000502415"/>
    </source>
</evidence>
<dbReference type="RefSeq" id="WP_170202458.1">
    <property type="nucleotide sequence ID" value="NZ_CP051685.1"/>
</dbReference>